<keyword evidence="7 10" id="KW-0472">Membrane</keyword>
<dbReference type="Gene3D" id="2.170.180.11">
    <property type="entry name" value="Methuselah ectodomain, domain 2"/>
    <property type="match status" value="1"/>
</dbReference>
<reference evidence="12" key="2">
    <citation type="submission" date="2023-05" db="EMBL/GenBank/DDBJ databases">
        <authorList>
            <person name="Fouks B."/>
        </authorList>
    </citation>
    <scope>NUCLEOTIDE SEQUENCE</scope>
    <source>
        <strain evidence="12">Stay&amp;Tobe</strain>
        <tissue evidence="12">Testes</tissue>
    </source>
</reference>
<dbReference type="InterPro" id="IPR017981">
    <property type="entry name" value="GPCR_2-like_7TM"/>
</dbReference>
<evidence type="ECO:0000256" key="5">
    <source>
        <dbReference type="ARBA" id="ARBA00022989"/>
    </source>
</evidence>
<dbReference type="PROSITE" id="PS50261">
    <property type="entry name" value="G_PROTEIN_RECEP_F2_4"/>
    <property type="match status" value="1"/>
</dbReference>
<dbReference type="SUPFAM" id="SSF63877">
    <property type="entry name" value="Methuselah ectodomain"/>
    <property type="match status" value="1"/>
</dbReference>
<proteinExistence type="inferred from homology"/>
<keyword evidence="13" id="KW-1185">Reference proteome</keyword>
<dbReference type="InterPro" id="IPR023311">
    <property type="entry name" value="Methusela_ecto_dom_2"/>
</dbReference>
<evidence type="ECO:0000256" key="2">
    <source>
        <dbReference type="ARBA" id="ARBA00008979"/>
    </source>
</evidence>
<gene>
    <name evidence="12" type="ORF">L9F63_015568</name>
</gene>
<evidence type="ECO:0000256" key="8">
    <source>
        <dbReference type="ARBA" id="ARBA00023170"/>
    </source>
</evidence>
<keyword evidence="6" id="KW-0297">G-protein coupled receptor</keyword>
<dbReference type="Pfam" id="PF00002">
    <property type="entry name" value="7tm_2"/>
    <property type="match status" value="1"/>
</dbReference>
<comment type="subcellular location">
    <subcellularLocation>
        <location evidence="1">Membrane</location>
        <topology evidence="1">Multi-pass membrane protein</topology>
    </subcellularLocation>
</comment>
<evidence type="ECO:0000313" key="13">
    <source>
        <dbReference type="Proteomes" id="UP001233999"/>
    </source>
</evidence>
<organism evidence="12 13">
    <name type="scientific">Diploptera punctata</name>
    <name type="common">Pacific beetle cockroach</name>
    <dbReference type="NCBI Taxonomy" id="6984"/>
    <lineage>
        <taxon>Eukaryota</taxon>
        <taxon>Metazoa</taxon>
        <taxon>Ecdysozoa</taxon>
        <taxon>Arthropoda</taxon>
        <taxon>Hexapoda</taxon>
        <taxon>Insecta</taxon>
        <taxon>Pterygota</taxon>
        <taxon>Neoptera</taxon>
        <taxon>Polyneoptera</taxon>
        <taxon>Dictyoptera</taxon>
        <taxon>Blattodea</taxon>
        <taxon>Blaberoidea</taxon>
        <taxon>Blaberidae</taxon>
        <taxon>Diplopterinae</taxon>
        <taxon>Diploptera</taxon>
    </lineage>
</organism>
<keyword evidence="9" id="KW-0807">Transducer</keyword>
<name>A0AAD8A530_DIPPU</name>
<dbReference type="PANTHER" id="PTHR46953">
    <property type="entry name" value="G-PROTEIN COUPLED RECEPTOR MTH-LIKE 1-RELATED"/>
    <property type="match status" value="1"/>
</dbReference>
<dbReference type="InterPro" id="IPR052808">
    <property type="entry name" value="GPCR_Mth-like"/>
</dbReference>
<keyword evidence="8" id="KW-0675">Receptor</keyword>
<feature type="transmembrane region" description="Helical" evidence="10">
    <location>
        <begin position="376"/>
        <end position="403"/>
    </location>
</feature>
<evidence type="ECO:0000313" key="12">
    <source>
        <dbReference type="EMBL" id="KAJ9592790.1"/>
    </source>
</evidence>
<evidence type="ECO:0000256" key="9">
    <source>
        <dbReference type="ARBA" id="ARBA00023224"/>
    </source>
</evidence>
<dbReference type="GO" id="GO:0016020">
    <property type="term" value="C:membrane"/>
    <property type="evidence" value="ECO:0007669"/>
    <property type="project" value="UniProtKB-SubCell"/>
</dbReference>
<evidence type="ECO:0000259" key="11">
    <source>
        <dbReference type="PROSITE" id="PS50261"/>
    </source>
</evidence>
<dbReference type="EMBL" id="JASPKZ010003806">
    <property type="protein sequence ID" value="KAJ9592790.1"/>
    <property type="molecule type" value="Genomic_DNA"/>
</dbReference>
<comment type="similarity">
    <text evidence="2">Belongs to the G-protein coupled receptor 2 family. Mth subfamily.</text>
</comment>
<evidence type="ECO:0000256" key="7">
    <source>
        <dbReference type="ARBA" id="ARBA00023136"/>
    </source>
</evidence>
<dbReference type="InterPro" id="IPR036272">
    <property type="entry name" value="Methuselah_N_sf"/>
</dbReference>
<dbReference type="CDD" id="cd15039">
    <property type="entry name" value="7tmB3_Methuselah-like"/>
    <property type="match status" value="1"/>
</dbReference>
<evidence type="ECO:0000256" key="4">
    <source>
        <dbReference type="ARBA" id="ARBA00022729"/>
    </source>
</evidence>
<dbReference type="Proteomes" id="UP001233999">
    <property type="component" value="Unassembled WGS sequence"/>
</dbReference>
<comment type="caution">
    <text evidence="12">The sequence shown here is derived from an EMBL/GenBank/DDBJ whole genome shotgun (WGS) entry which is preliminary data.</text>
</comment>
<reference evidence="12" key="1">
    <citation type="journal article" date="2023" name="IScience">
        <title>Live-bearing cockroach genome reveals convergent evolutionary mechanisms linked to viviparity in insects and beyond.</title>
        <authorList>
            <person name="Fouks B."/>
            <person name="Harrison M.C."/>
            <person name="Mikhailova A.A."/>
            <person name="Marchal E."/>
            <person name="English S."/>
            <person name="Carruthers M."/>
            <person name="Jennings E.C."/>
            <person name="Chiamaka E.L."/>
            <person name="Frigard R.A."/>
            <person name="Pippel M."/>
            <person name="Attardo G.M."/>
            <person name="Benoit J.B."/>
            <person name="Bornberg-Bauer E."/>
            <person name="Tobe S.S."/>
        </authorList>
    </citation>
    <scope>NUCLEOTIDE SEQUENCE</scope>
    <source>
        <strain evidence="12">Stay&amp;Tobe</strain>
    </source>
</reference>
<dbReference type="Gene3D" id="1.20.1070.10">
    <property type="entry name" value="Rhodopsin 7-helix transmembrane proteins"/>
    <property type="match status" value="1"/>
</dbReference>
<protein>
    <recommendedName>
        <fullName evidence="11">G-protein coupled receptors family 2 profile 2 domain-containing protein</fullName>
    </recommendedName>
</protein>
<dbReference type="AlphaFoldDB" id="A0AAD8A530"/>
<dbReference type="InterPro" id="IPR000832">
    <property type="entry name" value="GPCR_2_secretin-like"/>
</dbReference>
<feature type="transmembrane region" description="Helical" evidence="10">
    <location>
        <begin position="345"/>
        <end position="364"/>
    </location>
</feature>
<keyword evidence="4" id="KW-0732">Signal</keyword>
<dbReference type="PANTHER" id="PTHR46953:SF1">
    <property type="entry name" value="G-PROTEIN COUPLED RECEPTOR MTH-LIKE 1-RELATED"/>
    <property type="match status" value="1"/>
</dbReference>
<feature type="domain" description="G-protein coupled receptors family 2 profile 2" evidence="11">
    <location>
        <begin position="309"/>
        <end position="469"/>
    </location>
</feature>
<keyword evidence="5 10" id="KW-1133">Transmembrane helix</keyword>
<dbReference type="GO" id="GO:0007166">
    <property type="term" value="P:cell surface receptor signaling pathway"/>
    <property type="evidence" value="ECO:0007669"/>
    <property type="project" value="InterPro"/>
</dbReference>
<sequence>MLSFILLLAQISAALPSFSSVVIPKANSLLSTTRQHSCNSTVITSLESAYCIDKREDDIVGLECGNDTYTESPPVFTINKCCHEGWYDPQQRICQNTTDGTSFPEDIIVGNISCFINIVHGLKQCSPGKVVVDILVNLEDISLFNNGSLLLNSSLLDTYCLDNTVNGKMIVKACLDAEKECSHRSCVQKCCQDGYGMIFERSCEPSKFDFNPQFHHLAEVVNYIGPSFGILSNFSCKNDKFVLLPKTFDEDKNYLQVGGTLYVPAYKQLSNFSREQYCLERVLVPDNGMDGIYAFLCFPEDEPEELSLQFLLLSLGLIISSIFLLLTFLVYACLPSLQNLHGKTLMCHVASLFAAYVCLSMGQLGTYNFSIGVCATIGYCILFTFLASFSWLNVMCFDIWWTFGAVRSLRQSSGSRKQRERRRFLFYSMYAWGVPSALTAISIVMDVLDDVSPPDLKPAMGEGPLLVLK</sequence>
<evidence type="ECO:0000256" key="6">
    <source>
        <dbReference type="ARBA" id="ARBA00023040"/>
    </source>
</evidence>
<evidence type="ECO:0000256" key="1">
    <source>
        <dbReference type="ARBA" id="ARBA00004141"/>
    </source>
</evidence>
<evidence type="ECO:0000256" key="3">
    <source>
        <dbReference type="ARBA" id="ARBA00022692"/>
    </source>
</evidence>
<feature type="transmembrane region" description="Helical" evidence="10">
    <location>
        <begin position="424"/>
        <end position="445"/>
    </location>
</feature>
<accession>A0AAD8A530</accession>
<feature type="transmembrane region" description="Helical" evidence="10">
    <location>
        <begin position="310"/>
        <end position="333"/>
    </location>
</feature>
<evidence type="ECO:0000256" key="10">
    <source>
        <dbReference type="SAM" id="Phobius"/>
    </source>
</evidence>
<keyword evidence="3 10" id="KW-0812">Transmembrane</keyword>
<dbReference type="GO" id="GO:0004930">
    <property type="term" value="F:G protein-coupled receptor activity"/>
    <property type="evidence" value="ECO:0007669"/>
    <property type="project" value="UniProtKB-KW"/>
</dbReference>